<sequence length="150" mass="17507">MINAGYDSIIEQKKIEILRVESEIKKLESSGKNLSKKDIMSFAELEQGRFLWANNIEILGNLTPSDMSITGLRFKKEKFIIRGIAITFEDKKDFEIIDEYVQTLRKHKQFADSYSNIKYLGHQRLNVRGQDIIRFEVVATINKKKNKDYS</sequence>
<name>A0A382MTS0_9ZZZZ</name>
<dbReference type="AlphaFoldDB" id="A0A382MTS0"/>
<evidence type="ECO:0000313" key="2">
    <source>
        <dbReference type="EMBL" id="SVC51808.1"/>
    </source>
</evidence>
<feature type="coiled-coil region" evidence="1">
    <location>
        <begin position="10"/>
        <end position="37"/>
    </location>
</feature>
<evidence type="ECO:0000256" key="1">
    <source>
        <dbReference type="SAM" id="Coils"/>
    </source>
</evidence>
<gene>
    <name evidence="2" type="ORF">METZ01_LOCUS304662</name>
</gene>
<reference evidence="2" key="1">
    <citation type="submission" date="2018-05" db="EMBL/GenBank/DDBJ databases">
        <authorList>
            <person name="Lanie J.A."/>
            <person name="Ng W.-L."/>
            <person name="Kazmierczak K.M."/>
            <person name="Andrzejewski T.M."/>
            <person name="Davidsen T.M."/>
            <person name="Wayne K.J."/>
            <person name="Tettelin H."/>
            <person name="Glass J.I."/>
            <person name="Rusch D."/>
            <person name="Podicherti R."/>
            <person name="Tsui H.-C.T."/>
            <person name="Winkler M.E."/>
        </authorList>
    </citation>
    <scope>NUCLEOTIDE SEQUENCE</scope>
</reference>
<protein>
    <submittedName>
        <fullName evidence="2">Uncharacterized protein</fullName>
    </submittedName>
</protein>
<proteinExistence type="predicted"/>
<dbReference type="EMBL" id="UINC01095598">
    <property type="protein sequence ID" value="SVC51808.1"/>
    <property type="molecule type" value="Genomic_DNA"/>
</dbReference>
<keyword evidence="1" id="KW-0175">Coiled coil</keyword>
<organism evidence="2">
    <name type="scientific">marine metagenome</name>
    <dbReference type="NCBI Taxonomy" id="408172"/>
    <lineage>
        <taxon>unclassified sequences</taxon>
        <taxon>metagenomes</taxon>
        <taxon>ecological metagenomes</taxon>
    </lineage>
</organism>
<accession>A0A382MTS0</accession>